<comment type="caution">
    <text evidence="1">The sequence shown here is derived from an EMBL/GenBank/DDBJ whole genome shotgun (WGS) entry which is preliminary data.</text>
</comment>
<dbReference type="Proteomes" id="UP000249915">
    <property type="component" value="Unassembled WGS sequence"/>
</dbReference>
<dbReference type="RefSeq" id="WP_170160352.1">
    <property type="nucleotide sequence ID" value="NZ_MASW01000001.1"/>
</dbReference>
<dbReference type="GO" id="GO:0000976">
    <property type="term" value="F:transcription cis-regulatory region binding"/>
    <property type="evidence" value="ECO:0007669"/>
    <property type="project" value="TreeGrafter"/>
</dbReference>
<proteinExistence type="predicted"/>
<sequence>MATPRPLADAGEQPPPSRRERFRQATIDEIKQTARAQMAAEGPAGLSLRAVARAMNITPSALYRYFQGIDDLITALCVDAYNALADAVSAAVDAVDEADHVGRWWAYARAMRRWALEHPADFALIYGTPLPGYKAAPEETRPAGIRFTGVALHLLDKAIAAGKLDLDQALIQYRPDVSPGLTSMLDAAGLLSDRRAIAILMGVWTILQGHLTLELFGHFEWLETDLDRVFDEHVRAMLLTMGFSRADVEAIP</sequence>
<dbReference type="SUPFAM" id="SSF48498">
    <property type="entry name" value="Tetracyclin repressor-like, C-terminal domain"/>
    <property type="match status" value="1"/>
</dbReference>
<dbReference type="SUPFAM" id="SSF46689">
    <property type="entry name" value="Homeodomain-like"/>
    <property type="match status" value="1"/>
</dbReference>
<keyword evidence="2" id="KW-1185">Reference proteome</keyword>
<dbReference type="PROSITE" id="PS50977">
    <property type="entry name" value="HTH_TETR_2"/>
    <property type="match status" value="1"/>
</dbReference>
<gene>
    <name evidence="1" type="ORF">BAY60_10125</name>
</gene>
<dbReference type="InterPro" id="IPR001647">
    <property type="entry name" value="HTH_TetR"/>
</dbReference>
<dbReference type="InterPro" id="IPR050109">
    <property type="entry name" value="HTH-type_TetR-like_transc_reg"/>
</dbReference>
<dbReference type="EMBL" id="MASW01000001">
    <property type="protein sequence ID" value="PXY32585.1"/>
    <property type="molecule type" value="Genomic_DNA"/>
</dbReference>
<dbReference type="AlphaFoldDB" id="A0A2V4BB36"/>
<reference evidence="1 2" key="1">
    <citation type="submission" date="2016-07" db="EMBL/GenBank/DDBJ databases">
        <title>Draft genome sequence of Prauserella muralis DSM 45305, isolated from a mould-covered wall in an indoor environment.</title>
        <authorList>
            <person name="Ruckert C."/>
            <person name="Albersmeier A."/>
            <person name="Jiang C.-L."/>
            <person name="Jiang Y."/>
            <person name="Kalinowski J."/>
            <person name="Schneider O."/>
            <person name="Winkler A."/>
            <person name="Zotchev S.B."/>
        </authorList>
    </citation>
    <scope>NUCLEOTIDE SEQUENCE [LARGE SCALE GENOMIC DNA]</scope>
    <source>
        <strain evidence="1 2">DSM 45305</strain>
    </source>
</reference>
<evidence type="ECO:0000313" key="2">
    <source>
        <dbReference type="Proteomes" id="UP000249915"/>
    </source>
</evidence>
<dbReference type="GO" id="GO:0003700">
    <property type="term" value="F:DNA-binding transcription factor activity"/>
    <property type="evidence" value="ECO:0007669"/>
    <property type="project" value="TreeGrafter"/>
</dbReference>
<dbReference type="InterPro" id="IPR009057">
    <property type="entry name" value="Homeodomain-like_sf"/>
</dbReference>
<name>A0A2V4BB36_9PSEU</name>
<dbReference type="PANTHER" id="PTHR30055">
    <property type="entry name" value="HTH-TYPE TRANSCRIPTIONAL REGULATOR RUTR"/>
    <property type="match status" value="1"/>
</dbReference>
<organism evidence="1 2">
    <name type="scientific">Prauserella muralis</name>
    <dbReference type="NCBI Taxonomy" id="588067"/>
    <lineage>
        <taxon>Bacteria</taxon>
        <taxon>Bacillati</taxon>
        <taxon>Actinomycetota</taxon>
        <taxon>Actinomycetes</taxon>
        <taxon>Pseudonocardiales</taxon>
        <taxon>Pseudonocardiaceae</taxon>
        <taxon>Prauserella</taxon>
    </lineage>
</organism>
<accession>A0A2V4BB36</accession>
<dbReference type="PANTHER" id="PTHR30055:SF243">
    <property type="entry name" value="HTH-TYPE TRANSCRIPTIONAL REGULATOR RV1816"/>
    <property type="match status" value="1"/>
</dbReference>
<protein>
    <submittedName>
        <fullName evidence="1">Uncharacterized protein</fullName>
    </submittedName>
</protein>
<dbReference type="InterPro" id="IPR025996">
    <property type="entry name" value="MT1864/Rv1816-like_C"/>
</dbReference>
<evidence type="ECO:0000313" key="1">
    <source>
        <dbReference type="EMBL" id="PXY32585.1"/>
    </source>
</evidence>
<dbReference type="Pfam" id="PF13305">
    <property type="entry name" value="TetR_C_33"/>
    <property type="match status" value="1"/>
</dbReference>
<dbReference type="Pfam" id="PF00440">
    <property type="entry name" value="TetR_N"/>
    <property type="match status" value="1"/>
</dbReference>
<dbReference type="InterPro" id="IPR036271">
    <property type="entry name" value="Tet_transcr_reg_TetR-rel_C_sf"/>
</dbReference>
<dbReference type="Gene3D" id="1.10.357.10">
    <property type="entry name" value="Tetracycline Repressor, domain 2"/>
    <property type="match status" value="1"/>
</dbReference>